<dbReference type="InterPro" id="IPR008906">
    <property type="entry name" value="HATC_C_dom"/>
</dbReference>
<dbReference type="InterPro" id="IPR012337">
    <property type="entry name" value="RNaseH-like_sf"/>
</dbReference>
<comment type="caution">
    <text evidence="3">The sequence shown here is derived from an EMBL/GenBank/DDBJ whole genome shotgun (WGS) entry which is preliminary data.</text>
</comment>
<feature type="region of interest" description="Disordered" evidence="1">
    <location>
        <begin position="251"/>
        <end position="281"/>
    </location>
</feature>
<dbReference type="GO" id="GO:0046983">
    <property type="term" value="F:protein dimerization activity"/>
    <property type="evidence" value="ECO:0007669"/>
    <property type="project" value="InterPro"/>
</dbReference>
<dbReference type="SUPFAM" id="SSF53098">
    <property type="entry name" value="Ribonuclease H-like"/>
    <property type="match status" value="1"/>
</dbReference>
<dbReference type="AlphaFoldDB" id="A0A6L2N6F5"/>
<feature type="compositionally biased region" description="Acidic residues" evidence="1">
    <location>
        <begin position="251"/>
        <end position="267"/>
    </location>
</feature>
<accession>A0A6L2N6F5</accession>
<dbReference type="Pfam" id="PF05699">
    <property type="entry name" value="Dimer_Tnp_hAT"/>
    <property type="match status" value="1"/>
</dbReference>
<proteinExistence type="predicted"/>
<dbReference type="EMBL" id="BKCJ010008350">
    <property type="protein sequence ID" value="GEU81763.1"/>
    <property type="molecule type" value="Genomic_DNA"/>
</dbReference>
<protein>
    <recommendedName>
        <fullName evidence="2">HAT C-terminal dimerisation domain-containing protein</fullName>
    </recommendedName>
</protein>
<feature type="domain" description="HAT C-terminal dimerisation" evidence="2">
    <location>
        <begin position="132"/>
        <end position="170"/>
    </location>
</feature>
<gene>
    <name evidence="3" type="ORF">Tci_053741</name>
</gene>
<evidence type="ECO:0000259" key="2">
    <source>
        <dbReference type="Pfam" id="PF05699"/>
    </source>
</evidence>
<name>A0A6L2N6F5_TANCI</name>
<evidence type="ECO:0000256" key="1">
    <source>
        <dbReference type="SAM" id="MobiDB-lite"/>
    </source>
</evidence>
<sequence length="281" mass="31763">MSGGVYSIKQHIAGIVGSVKSCKESSNEDKIKCRKALNEAKIKKKAKQDKDNTLRAEVNISNDETIDLDEMEDSFGNLKPPKSFGPIDRFAKLVDKGTAHYELQDLINTVELPKYKKKLEKFDLAIATKCEVNNEKFDPANWWESYGGSAPNLRKIATRILSLTTSSLEVAKMNNLIYVQANAHLMERGKKIKVRNREILIGEDASEVQEWIVDGDDAHWEAVGDALGVEDELRPQTSARRKERELFEDDFVSESEVEVDEEVDYESDGAQVMEQYGQDED</sequence>
<evidence type="ECO:0000313" key="3">
    <source>
        <dbReference type="EMBL" id="GEU81763.1"/>
    </source>
</evidence>
<reference evidence="3" key="1">
    <citation type="journal article" date="2019" name="Sci. Rep.">
        <title>Draft genome of Tanacetum cinerariifolium, the natural source of mosquito coil.</title>
        <authorList>
            <person name="Yamashiro T."/>
            <person name="Shiraishi A."/>
            <person name="Satake H."/>
            <person name="Nakayama K."/>
        </authorList>
    </citation>
    <scope>NUCLEOTIDE SEQUENCE</scope>
</reference>
<organism evidence="3">
    <name type="scientific">Tanacetum cinerariifolium</name>
    <name type="common">Dalmatian daisy</name>
    <name type="synonym">Chrysanthemum cinerariifolium</name>
    <dbReference type="NCBI Taxonomy" id="118510"/>
    <lineage>
        <taxon>Eukaryota</taxon>
        <taxon>Viridiplantae</taxon>
        <taxon>Streptophyta</taxon>
        <taxon>Embryophyta</taxon>
        <taxon>Tracheophyta</taxon>
        <taxon>Spermatophyta</taxon>
        <taxon>Magnoliopsida</taxon>
        <taxon>eudicotyledons</taxon>
        <taxon>Gunneridae</taxon>
        <taxon>Pentapetalae</taxon>
        <taxon>asterids</taxon>
        <taxon>campanulids</taxon>
        <taxon>Asterales</taxon>
        <taxon>Asteraceae</taxon>
        <taxon>Asteroideae</taxon>
        <taxon>Anthemideae</taxon>
        <taxon>Anthemidinae</taxon>
        <taxon>Tanacetum</taxon>
    </lineage>
</organism>